<name>A0AAU7X6N5_9HYPH</name>
<gene>
    <name evidence="4" type="ORF">ABS361_15540</name>
</gene>
<organism evidence="4">
    <name type="scientific">Methyloraptor flagellatus</name>
    <dbReference type="NCBI Taxonomy" id="3162530"/>
    <lineage>
        <taxon>Bacteria</taxon>
        <taxon>Pseudomonadati</taxon>
        <taxon>Pseudomonadota</taxon>
        <taxon>Alphaproteobacteria</taxon>
        <taxon>Hyphomicrobiales</taxon>
        <taxon>Ancalomicrobiaceae</taxon>
        <taxon>Methyloraptor</taxon>
    </lineage>
</organism>
<dbReference type="Pfam" id="PF00483">
    <property type="entry name" value="NTP_transferase"/>
    <property type="match status" value="1"/>
</dbReference>
<evidence type="ECO:0000256" key="2">
    <source>
        <dbReference type="ARBA" id="ARBA00022695"/>
    </source>
</evidence>
<evidence type="ECO:0000256" key="1">
    <source>
        <dbReference type="ARBA" id="ARBA00022679"/>
    </source>
</evidence>
<dbReference type="GO" id="GO:0016779">
    <property type="term" value="F:nucleotidyltransferase activity"/>
    <property type="evidence" value="ECO:0007669"/>
    <property type="project" value="UniProtKB-KW"/>
</dbReference>
<evidence type="ECO:0000313" key="4">
    <source>
        <dbReference type="EMBL" id="XBY43490.1"/>
    </source>
</evidence>
<accession>A0AAU7X6N5</accession>
<protein>
    <submittedName>
        <fullName evidence="4">Nucleotidyltransferase family protein</fullName>
    </submittedName>
</protein>
<dbReference type="InterPro" id="IPR050065">
    <property type="entry name" value="GlmU-like"/>
</dbReference>
<reference evidence="4" key="1">
    <citation type="submission" date="2024-06" db="EMBL/GenBank/DDBJ databases">
        <title>Methylostella associata gen. nov., sp. nov., a novel Ancalomicrobiaceae-affiliated facultatively methylotrophic bacteria that feed on methanotrophs of the genus Methylococcus.</title>
        <authorList>
            <person name="Saltykova V."/>
            <person name="Danilova O.V."/>
            <person name="Oshkin I.Y."/>
            <person name="Belova S.E."/>
            <person name="Pimenov N.V."/>
            <person name="Dedysh S.N."/>
        </authorList>
    </citation>
    <scope>NUCLEOTIDE SEQUENCE</scope>
    <source>
        <strain evidence="4">S20</strain>
    </source>
</reference>
<feature type="domain" description="Nucleotidyl transferase" evidence="3">
    <location>
        <begin position="17"/>
        <end position="129"/>
    </location>
</feature>
<dbReference type="SUPFAM" id="SSF53448">
    <property type="entry name" value="Nucleotide-diphospho-sugar transferases"/>
    <property type="match status" value="1"/>
</dbReference>
<dbReference type="RefSeq" id="WP_407048591.1">
    <property type="nucleotide sequence ID" value="NZ_CP158568.1"/>
</dbReference>
<dbReference type="Gene3D" id="3.90.550.10">
    <property type="entry name" value="Spore Coat Polysaccharide Biosynthesis Protein SpsA, Chain A"/>
    <property type="match status" value="1"/>
</dbReference>
<proteinExistence type="predicted"/>
<dbReference type="AlphaFoldDB" id="A0AAU7X6N5"/>
<dbReference type="PANTHER" id="PTHR43584:SF8">
    <property type="entry name" value="N-ACETYLMURAMATE ALPHA-1-PHOSPHATE URIDYLYLTRANSFERASE"/>
    <property type="match status" value="1"/>
</dbReference>
<evidence type="ECO:0000259" key="3">
    <source>
        <dbReference type="Pfam" id="PF00483"/>
    </source>
</evidence>
<dbReference type="InterPro" id="IPR029044">
    <property type="entry name" value="Nucleotide-diphossugar_trans"/>
</dbReference>
<dbReference type="PANTHER" id="PTHR43584">
    <property type="entry name" value="NUCLEOTIDYL TRANSFERASE"/>
    <property type="match status" value="1"/>
</dbReference>
<dbReference type="KEGG" id="mflg:ABS361_15540"/>
<dbReference type="InterPro" id="IPR005835">
    <property type="entry name" value="NTP_transferase_dom"/>
</dbReference>
<sequence>MSFQSAPVSTASRPRSAMVLAAGLGKRMRPITATTPKPLVEVAGRALVDHGLDRLAAAGVERAVVNVHYLADLVEVHVKKRAAPAILVSDERAKLLDTGGGIAKALPELGSEPFYLWNSDSFWIEGYRRNLDILAETWDADAMDALLLLSPTVGAIGYSGKGDFLMDTVGRLSRRPEGHVAPFAYAGAAIIHPRLFADVPAGPFSLNLLFDRAIEAGRLHGARMGGVWLHVGTPAAIREAEEAIRDSSV</sequence>
<dbReference type="CDD" id="cd06422">
    <property type="entry name" value="NTP_transferase_like_1"/>
    <property type="match status" value="1"/>
</dbReference>
<keyword evidence="2" id="KW-0548">Nucleotidyltransferase</keyword>
<keyword evidence="1" id="KW-0808">Transferase</keyword>
<dbReference type="EMBL" id="CP158568">
    <property type="protein sequence ID" value="XBY43490.1"/>
    <property type="molecule type" value="Genomic_DNA"/>
</dbReference>